<gene>
    <name evidence="1" type="ORF">M2283_009401</name>
</gene>
<evidence type="ECO:0000313" key="1">
    <source>
        <dbReference type="EMBL" id="MDH6222054.1"/>
    </source>
</evidence>
<keyword evidence="2" id="KW-1185">Reference proteome</keyword>
<organism evidence="1 2">
    <name type="scientific">Streptomyces pseudovenezuelae</name>
    <dbReference type="NCBI Taxonomy" id="67350"/>
    <lineage>
        <taxon>Bacteria</taxon>
        <taxon>Bacillati</taxon>
        <taxon>Actinomycetota</taxon>
        <taxon>Actinomycetes</taxon>
        <taxon>Kitasatosporales</taxon>
        <taxon>Streptomycetaceae</taxon>
        <taxon>Streptomyces</taxon>
        <taxon>Streptomyces aurantiacus group</taxon>
    </lineage>
</organism>
<dbReference type="Proteomes" id="UP001160499">
    <property type="component" value="Unassembled WGS sequence"/>
</dbReference>
<reference evidence="1 2" key="1">
    <citation type="submission" date="2023-04" db="EMBL/GenBank/DDBJ databases">
        <title>Forest soil microbial communities from Buena Vista Peninsula, Colon Province, Panama.</title>
        <authorList>
            <person name="Bouskill N."/>
        </authorList>
    </citation>
    <scope>NUCLEOTIDE SEQUENCE [LARGE SCALE GENOMIC DNA]</scope>
    <source>
        <strain evidence="1 2">GGS1</strain>
    </source>
</reference>
<evidence type="ECO:0000313" key="2">
    <source>
        <dbReference type="Proteomes" id="UP001160499"/>
    </source>
</evidence>
<proteinExistence type="predicted"/>
<comment type="caution">
    <text evidence="1">The sequence shown here is derived from an EMBL/GenBank/DDBJ whole genome shotgun (WGS) entry which is preliminary data.</text>
</comment>
<accession>A0ABT6M0G6</accession>
<protein>
    <recommendedName>
        <fullName evidence="3">Transposase</fullName>
    </recommendedName>
</protein>
<sequence>MRRPSVFSTFQRRQLRKHFAEHTVTLGIDVKIVQRPLILQP</sequence>
<evidence type="ECO:0008006" key="3">
    <source>
        <dbReference type="Google" id="ProtNLM"/>
    </source>
</evidence>
<dbReference type="EMBL" id="JARXVH010000028">
    <property type="protein sequence ID" value="MDH6222054.1"/>
    <property type="molecule type" value="Genomic_DNA"/>
</dbReference>
<name>A0ABT6M0G6_9ACTN</name>